<dbReference type="CDD" id="cd07067">
    <property type="entry name" value="HP_PGM_like"/>
    <property type="match status" value="1"/>
</dbReference>
<keyword evidence="1" id="KW-0324">Glycolysis</keyword>
<comment type="caution">
    <text evidence="3">The sequence shown here is derived from an EMBL/GenBank/DDBJ whole genome shotgun (WGS) entry which is preliminary data.</text>
</comment>
<dbReference type="InterPro" id="IPR029033">
    <property type="entry name" value="His_PPase_superfam"/>
</dbReference>
<protein>
    <recommendedName>
        <fullName evidence="5">Phosphoglycerate mutase</fullName>
    </recommendedName>
</protein>
<dbReference type="STRING" id="1798661.A3D65_02395"/>
<proteinExistence type="predicted"/>
<dbReference type="PROSITE" id="PS00175">
    <property type="entry name" value="PG_MUTASE"/>
    <property type="match status" value="1"/>
</dbReference>
<organism evidence="3 4">
    <name type="scientific">Candidatus Lloydbacteria bacterium RIFCSPHIGHO2_02_FULL_50_13</name>
    <dbReference type="NCBI Taxonomy" id="1798661"/>
    <lineage>
        <taxon>Bacteria</taxon>
        <taxon>Candidatus Lloydiibacteriota</taxon>
    </lineage>
</organism>
<dbReference type="Proteomes" id="UP000177996">
    <property type="component" value="Unassembled WGS sequence"/>
</dbReference>
<dbReference type="SMART" id="SM00855">
    <property type="entry name" value="PGAM"/>
    <property type="match status" value="1"/>
</dbReference>
<dbReference type="InterPro" id="IPR001345">
    <property type="entry name" value="PG/BPGM_mutase_AS"/>
</dbReference>
<evidence type="ECO:0000256" key="1">
    <source>
        <dbReference type="ARBA" id="ARBA00023152"/>
    </source>
</evidence>
<dbReference type="InterPro" id="IPR050275">
    <property type="entry name" value="PGM_Phosphatase"/>
</dbReference>
<dbReference type="SUPFAM" id="SSF53254">
    <property type="entry name" value="Phosphoglycerate mutase-like"/>
    <property type="match status" value="1"/>
</dbReference>
<reference evidence="3 4" key="1">
    <citation type="journal article" date="2016" name="Nat. Commun.">
        <title>Thousands of microbial genomes shed light on interconnected biogeochemical processes in an aquifer system.</title>
        <authorList>
            <person name="Anantharaman K."/>
            <person name="Brown C.T."/>
            <person name="Hug L.A."/>
            <person name="Sharon I."/>
            <person name="Castelle C.J."/>
            <person name="Probst A.J."/>
            <person name="Thomas B.C."/>
            <person name="Singh A."/>
            <person name="Wilkins M.J."/>
            <person name="Karaoz U."/>
            <person name="Brodie E.L."/>
            <person name="Williams K.H."/>
            <person name="Hubbard S.S."/>
            <person name="Banfield J.F."/>
        </authorList>
    </citation>
    <scope>NUCLEOTIDE SEQUENCE [LARGE SCALE GENOMIC DNA]</scope>
</reference>
<dbReference type="PANTHER" id="PTHR48100:SF1">
    <property type="entry name" value="HISTIDINE PHOSPHATASE FAMILY PROTEIN-RELATED"/>
    <property type="match status" value="1"/>
</dbReference>
<dbReference type="GO" id="GO:0016791">
    <property type="term" value="F:phosphatase activity"/>
    <property type="evidence" value="ECO:0007669"/>
    <property type="project" value="TreeGrafter"/>
</dbReference>
<gene>
    <name evidence="3" type="ORF">A3D65_02395</name>
</gene>
<dbReference type="GO" id="GO:0005737">
    <property type="term" value="C:cytoplasm"/>
    <property type="evidence" value="ECO:0007669"/>
    <property type="project" value="TreeGrafter"/>
</dbReference>
<dbReference type="Gene3D" id="3.40.50.1240">
    <property type="entry name" value="Phosphoglycerate mutase-like"/>
    <property type="match status" value="1"/>
</dbReference>
<dbReference type="EMBL" id="MHLL01000074">
    <property type="protein sequence ID" value="OGZ06980.1"/>
    <property type="molecule type" value="Genomic_DNA"/>
</dbReference>
<dbReference type="Pfam" id="PF00300">
    <property type="entry name" value="His_Phos_1"/>
    <property type="match status" value="1"/>
</dbReference>
<evidence type="ECO:0008006" key="5">
    <source>
        <dbReference type="Google" id="ProtNLM"/>
    </source>
</evidence>
<dbReference type="PANTHER" id="PTHR48100">
    <property type="entry name" value="BROAD-SPECIFICITY PHOSPHATASE YOR283W-RELATED"/>
    <property type="match status" value="1"/>
</dbReference>
<evidence type="ECO:0000313" key="4">
    <source>
        <dbReference type="Proteomes" id="UP000177996"/>
    </source>
</evidence>
<keyword evidence="2" id="KW-0413">Isomerase</keyword>
<name>A0A1G2D1Z3_9BACT</name>
<evidence type="ECO:0000313" key="3">
    <source>
        <dbReference type="EMBL" id="OGZ06980.1"/>
    </source>
</evidence>
<evidence type="ECO:0000256" key="2">
    <source>
        <dbReference type="ARBA" id="ARBA00023235"/>
    </source>
</evidence>
<dbReference type="AlphaFoldDB" id="A0A1G2D1Z3"/>
<accession>A0A1G2D1Z3</accession>
<sequence>MKLFLIRHGETDANRVLGHGVDGPAHNSPLTFQPGEDTNIPLNPNGRAQAFLAAQNLPDNITRILCSPLLRTRETAEIICEEKGIEKQTILFRDELIEYHAGRLEGLSAEQKFAITGGVKEGSGLLCNYDYTKYGGDSWKTIHRRVSALFDELRTQKGDACIVCVTSGGVIRMAYKVLFDDRAPNISAHVLVKNGSVHEFLI</sequence>
<dbReference type="InterPro" id="IPR013078">
    <property type="entry name" value="His_Pase_superF_clade-1"/>
</dbReference>